<sequence>MKKKYNRLDIIYILFFYIFCMIYKVKTISNIGLDGYEVIIESDSNRSLPTIDIVGLPDNSIKESKERIKSTFRSVGIELPPRKIILNLSPSDIKKIGTRFDLAMAVAILFLTYEGDLQNSDFIKNSVFFGELGLDGNLKSINGVLPAVLYARKIGYQNFFVPQENLYELKYIKGINIYPILNFSQIVDFFVKGDILDKIIGGINFDDLSNDLDNLENDFENISGHELAKRALTVSAGGLHNSLLVGPPGSGKTMLCKAVQTILPPMNFDEILDLSQIYSVIGKLNKHKPLITSRQFRTVHHTASKVSIIGGGNFLTPGEVSLAHNGILFFDELAEFPRTVLEVLRQPIEDKIVNISRVNGTVSYPANFMFIASMNPCKCGYYKDMEKNCTCSINEIKKYQSKISGPLLDRFDMILEIPRQKVEKIINNKKDELSSKKIRKNIENAWKNQQKRFIGLDISSNSQMSSSHINEFIKLDDNSKNLLETASKSLNLSPRVIHRIMKLSRTIADIENSEDIKQKHLAESLQYRSKNMFVENE</sequence>
<comment type="similarity">
    <text evidence="1">Belongs to the Mg-chelatase subunits D/I family. ComM subfamily.</text>
</comment>
<evidence type="ECO:0000313" key="4">
    <source>
        <dbReference type="EMBL" id="MBS8122229.1"/>
    </source>
</evidence>
<dbReference type="InterPro" id="IPR045006">
    <property type="entry name" value="CHLI-like"/>
</dbReference>
<keyword evidence="2" id="KW-0472">Membrane</keyword>
<keyword evidence="5" id="KW-1185">Reference proteome</keyword>
<dbReference type="Pfam" id="PF13335">
    <property type="entry name" value="Mg_chelatase_C"/>
    <property type="match status" value="1"/>
</dbReference>
<dbReference type="PANTHER" id="PTHR32039:SF7">
    <property type="entry name" value="COMPETENCE PROTEIN COMM"/>
    <property type="match status" value="1"/>
</dbReference>
<dbReference type="NCBIfam" id="TIGR00368">
    <property type="entry name" value="YifB family Mg chelatase-like AAA ATPase"/>
    <property type="match status" value="1"/>
</dbReference>
<dbReference type="Pfam" id="PF13541">
    <property type="entry name" value="ChlI"/>
    <property type="match status" value="1"/>
</dbReference>
<dbReference type="SMART" id="SM00382">
    <property type="entry name" value="AAA"/>
    <property type="match status" value="1"/>
</dbReference>
<feature type="domain" description="AAA+ ATPase" evidence="3">
    <location>
        <begin position="238"/>
        <end position="421"/>
    </location>
</feature>
<dbReference type="PROSITE" id="PS00676">
    <property type="entry name" value="SIGMA54_INTERACT_2"/>
    <property type="match status" value="1"/>
</dbReference>
<dbReference type="InterPro" id="IPR003593">
    <property type="entry name" value="AAA+_ATPase"/>
</dbReference>
<gene>
    <name evidence="4" type="ORF">VAMP_201n35</name>
</gene>
<keyword evidence="2" id="KW-1133">Transmembrane helix</keyword>
<dbReference type="EMBL" id="JAEDAM010000058">
    <property type="protein sequence ID" value="MBS8122229.1"/>
    <property type="molecule type" value="Genomic_DNA"/>
</dbReference>
<feature type="transmembrane region" description="Helical" evidence="2">
    <location>
        <begin position="7"/>
        <end position="25"/>
    </location>
</feature>
<dbReference type="SUPFAM" id="SSF54211">
    <property type="entry name" value="Ribosomal protein S5 domain 2-like"/>
    <property type="match status" value="1"/>
</dbReference>
<dbReference type="InterPro" id="IPR000523">
    <property type="entry name" value="Mg_chelatse_chII-like_cat_dom"/>
</dbReference>
<evidence type="ECO:0000259" key="3">
    <source>
        <dbReference type="SMART" id="SM00382"/>
    </source>
</evidence>
<accession>A0ABS5QMN1</accession>
<proteinExistence type="inferred from homology"/>
<reference evidence="4 5" key="1">
    <citation type="journal article" date="2021" name="Nat. Commun.">
        <title>Reductive evolution and unique predatory mode in the CPR bacterium Vampirococcus lugosii.</title>
        <authorList>
            <person name="Moreira D."/>
            <person name="Zivanovic Y."/>
            <person name="Lopez-Archilla A.I."/>
            <person name="Iniesto M."/>
            <person name="Lopez-Garcia P."/>
        </authorList>
    </citation>
    <scope>NUCLEOTIDE SEQUENCE [LARGE SCALE GENOMIC DNA]</scope>
    <source>
        <strain evidence="4">Chiprana</strain>
    </source>
</reference>
<dbReference type="InterPro" id="IPR025943">
    <property type="entry name" value="Sigma_54_int_dom_ATP-bd_2"/>
</dbReference>
<evidence type="ECO:0000256" key="1">
    <source>
        <dbReference type="ARBA" id="ARBA00006354"/>
    </source>
</evidence>
<keyword evidence="2" id="KW-0812">Transmembrane</keyword>
<comment type="caution">
    <text evidence="4">The sequence shown here is derived from an EMBL/GenBank/DDBJ whole genome shotgun (WGS) entry which is preliminary data.</text>
</comment>
<dbReference type="InterPro" id="IPR025158">
    <property type="entry name" value="Mg_chelat-rel_C"/>
</dbReference>
<evidence type="ECO:0000256" key="2">
    <source>
        <dbReference type="SAM" id="Phobius"/>
    </source>
</evidence>
<dbReference type="Gene3D" id="3.30.230.10">
    <property type="match status" value="1"/>
</dbReference>
<dbReference type="Gene3D" id="3.40.50.300">
    <property type="entry name" value="P-loop containing nucleotide triphosphate hydrolases"/>
    <property type="match status" value="1"/>
</dbReference>
<protein>
    <submittedName>
        <fullName evidence="4">ATPase with chaperone activity</fullName>
    </submittedName>
</protein>
<dbReference type="InterPro" id="IPR020568">
    <property type="entry name" value="Ribosomal_Su5_D2-typ_SF"/>
</dbReference>
<dbReference type="PANTHER" id="PTHR32039">
    <property type="entry name" value="MAGNESIUM-CHELATASE SUBUNIT CHLI"/>
    <property type="match status" value="1"/>
</dbReference>
<name>A0ABS5QMN1_9BACT</name>
<organism evidence="4 5">
    <name type="scientific">Candidatus Vampirococcus lugosii</name>
    <dbReference type="NCBI Taxonomy" id="2789015"/>
    <lineage>
        <taxon>Bacteria</taxon>
        <taxon>Candidatus Absconditibacteriota</taxon>
        <taxon>Vampirococcus</taxon>
    </lineage>
</organism>
<dbReference type="Pfam" id="PF01078">
    <property type="entry name" value="Mg_chelatase"/>
    <property type="match status" value="1"/>
</dbReference>
<evidence type="ECO:0000313" key="5">
    <source>
        <dbReference type="Proteomes" id="UP000680365"/>
    </source>
</evidence>
<dbReference type="InterPro" id="IPR014721">
    <property type="entry name" value="Ribsml_uS5_D2-typ_fold_subgr"/>
</dbReference>
<dbReference type="InterPro" id="IPR004482">
    <property type="entry name" value="Mg_chelat-rel"/>
</dbReference>
<dbReference type="Proteomes" id="UP000680365">
    <property type="component" value="Unassembled WGS sequence"/>
</dbReference>
<dbReference type="SUPFAM" id="SSF52540">
    <property type="entry name" value="P-loop containing nucleoside triphosphate hydrolases"/>
    <property type="match status" value="1"/>
</dbReference>
<dbReference type="InterPro" id="IPR027417">
    <property type="entry name" value="P-loop_NTPase"/>
</dbReference>